<evidence type="ECO:0000256" key="5">
    <source>
        <dbReference type="ARBA" id="ARBA00023187"/>
    </source>
</evidence>
<evidence type="ECO:0000256" key="1">
    <source>
        <dbReference type="ARBA" id="ARBA00004123"/>
    </source>
</evidence>
<sequence>MANRTVKDAHSIHGTNPQYLVEKIIRTRIYESKYWKEECFGLTGTVGRAGAGAGRGLGGELDEEPALRLVPLLAELVVDKAMELKYVGGVYGGNIKPTPFLCLTLKMLQIQPEKDIIVEFIKNEDFKYVRMLGALYMRLTGTAIDCYKYLEPLYNDYRKIKSQNRNGEFELMHVDEFIDELLHEERVCDIILPRLQKRYVLEEAEQLEPRVSALEEDMDDVESSEEEEEEDEKLERAPSPDHRRRGYRDLDKPRRSPAVRYRRSRSRSPRSFLSLSPSPRRERHRSKSPRRHRSRSRERRHRSRSKSPGHHRSHRHRSHSKSPERSKKSHKKSRRGNE</sequence>
<feature type="compositionally biased region" description="Basic residues" evidence="8">
    <location>
        <begin position="281"/>
        <end position="320"/>
    </location>
</feature>
<evidence type="ECO:0000256" key="7">
    <source>
        <dbReference type="RuleBase" id="RU367025"/>
    </source>
</evidence>
<keyword evidence="10" id="KW-1185">Reference proteome</keyword>
<feature type="compositionally biased region" description="Acidic residues" evidence="8">
    <location>
        <begin position="214"/>
        <end position="232"/>
    </location>
</feature>
<keyword evidence="5 7" id="KW-0508">mRNA splicing</keyword>
<dbReference type="GO" id="GO:0000398">
    <property type="term" value="P:mRNA splicing, via spliceosome"/>
    <property type="evidence" value="ECO:0007669"/>
    <property type="project" value="UniProtKB-UniRule"/>
</dbReference>
<feature type="non-terminal residue" evidence="9">
    <location>
        <position position="1"/>
    </location>
</feature>
<evidence type="ECO:0000256" key="6">
    <source>
        <dbReference type="ARBA" id="ARBA00023242"/>
    </source>
</evidence>
<dbReference type="AlphaFoldDB" id="A0A7L3XIY8"/>
<comment type="subcellular location">
    <subcellularLocation>
        <location evidence="1 7">Nucleus</location>
    </subcellularLocation>
</comment>
<name>A0A7L3XIY8_9AVES</name>
<evidence type="ECO:0000313" key="10">
    <source>
        <dbReference type="Proteomes" id="UP000535403"/>
    </source>
</evidence>
<dbReference type="Pfam" id="PF03371">
    <property type="entry name" value="PRP38"/>
    <property type="match status" value="2"/>
</dbReference>
<evidence type="ECO:0000313" key="9">
    <source>
        <dbReference type="EMBL" id="NXV88347.1"/>
    </source>
</evidence>
<keyword evidence="6 7" id="KW-0539">Nucleus</keyword>
<dbReference type="EMBL" id="VZUG01011927">
    <property type="protein sequence ID" value="NXV88347.1"/>
    <property type="molecule type" value="Genomic_DNA"/>
</dbReference>
<protein>
    <recommendedName>
        <fullName evidence="7">Pre-mRNA-splicing factor 38B</fullName>
    </recommendedName>
</protein>
<keyword evidence="3 7" id="KW-0507">mRNA processing</keyword>
<comment type="similarity">
    <text evidence="2 7">Belongs to the PRP38 family.</text>
</comment>
<dbReference type="GO" id="GO:0005681">
    <property type="term" value="C:spliceosomal complex"/>
    <property type="evidence" value="ECO:0007669"/>
    <property type="project" value="UniProtKB-KW"/>
</dbReference>
<dbReference type="Proteomes" id="UP000535403">
    <property type="component" value="Unassembled WGS sequence"/>
</dbReference>
<gene>
    <name evidence="9" type="primary">Prpf38a</name>
    <name evidence="9" type="ORF">CALBOR_R03473</name>
</gene>
<feature type="compositionally biased region" description="Low complexity" evidence="8">
    <location>
        <begin position="269"/>
        <end position="278"/>
    </location>
</feature>
<feature type="compositionally biased region" description="Basic and acidic residues" evidence="8">
    <location>
        <begin position="233"/>
        <end position="254"/>
    </location>
</feature>
<keyword evidence="4 7" id="KW-0747">Spliceosome</keyword>
<evidence type="ECO:0000256" key="3">
    <source>
        <dbReference type="ARBA" id="ARBA00022664"/>
    </source>
</evidence>
<evidence type="ECO:0000256" key="2">
    <source>
        <dbReference type="ARBA" id="ARBA00006164"/>
    </source>
</evidence>
<organism evidence="9 10">
    <name type="scientific">Calonectris borealis</name>
    <name type="common">Cory's shearwater</name>
    <dbReference type="NCBI Taxonomy" id="1323832"/>
    <lineage>
        <taxon>Eukaryota</taxon>
        <taxon>Metazoa</taxon>
        <taxon>Chordata</taxon>
        <taxon>Craniata</taxon>
        <taxon>Vertebrata</taxon>
        <taxon>Euteleostomi</taxon>
        <taxon>Archelosauria</taxon>
        <taxon>Archosauria</taxon>
        <taxon>Dinosauria</taxon>
        <taxon>Saurischia</taxon>
        <taxon>Theropoda</taxon>
        <taxon>Coelurosauria</taxon>
        <taxon>Aves</taxon>
        <taxon>Neognathae</taxon>
        <taxon>Neoaves</taxon>
        <taxon>Aequornithes</taxon>
        <taxon>Procellariiformes</taxon>
        <taxon>Procellariidae</taxon>
        <taxon>Calonectris</taxon>
    </lineage>
</organism>
<feature type="region of interest" description="Disordered" evidence="8">
    <location>
        <begin position="211"/>
        <end position="338"/>
    </location>
</feature>
<comment type="caution">
    <text evidence="9">The sequence shown here is derived from an EMBL/GenBank/DDBJ whole genome shotgun (WGS) entry which is preliminary data.</text>
</comment>
<feature type="compositionally biased region" description="Basic residues" evidence="8">
    <location>
        <begin position="327"/>
        <end position="338"/>
    </location>
</feature>
<accession>A0A7L3XIY8</accession>
<evidence type="ECO:0000256" key="8">
    <source>
        <dbReference type="SAM" id="MobiDB-lite"/>
    </source>
</evidence>
<dbReference type="InterPro" id="IPR005037">
    <property type="entry name" value="PRP38"/>
</dbReference>
<proteinExistence type="inferred from homology"/>
<dbReference type="PANTHER" id="PTHR23142">
    <property type="entry name" value="PRE-MRNA-SPLICING FACTOR 38A-RELATED"/>
    <property type="match status" value="1"/>
</dbReference>
<feature type="non-terminal residue" evidence="9">
    <location>
        <position position="338"/>
    </location>
</feature>
<reference evidence="9 10" key="1">
    <citation type="submission" date="2019-09" db="EMBL/GenBank/DDBJ databases">
        <title>Bird 10,000 Genomes (B10K) Project - Family phase.</title>
        <authorList>
            <person name="Zhang G."/>
        </authorList>
    </citation>
    <scope>NUCLEOTIDE SEQUENCE [LARGE SCALE GENOMIC DNA]</scope>
    <source>
        <strain evidence="9">OUT-0025</strain>
        <tissue evidence="9">Blood</tissue>
    </source>
</reference>
<comment type="function">
    <text evidence="7">May be required for pre-mRNA splicing.</text>
</comment>
<evidence type="ECO:0000256" key="4">
    <source>
        <dbReference type="ARBA" id="ARBA00022728"/>
    </source>
</evidence>
<feature type="compositionally biased region" description="Basic residues" evidence="8">
    <location>
        <begin position="255"/>
        <end position="268"/>
    </location>
</feature>